<evidence type="ECO:0000313" key="7">
    <source>
        <dbReference type="EMBL" id="GJM89676.1"/>
    </source>
</evidence>
<dbReference type="InterPro" id="IPR011016">
    <property type="entry name" value="Znf_RING-CH"/>
</dbReference>
<keyword evidence="8" id="KW-1185">Reference proteome</keyword>
<dbReference type="Pfam" id="PF12906">
    <property type="entry name" value="RINGv"/>
    <property type="match status" value="1"/>
</dbReference>
<evidence type="ECO:0000259" key="6">
    <source>
        <dbReference type="Pfam" id="PF12906"/>
    </source>
</evidence>
<dbReference type="GO" id="GO:0004842">
    <property type="term" value="F:ubiquitin-protein transferase activity"/>
    <property type="evidence" value="ECO:0007669"/>
    <property type="project" value="TreeGrafter"/>
</dbReference>
<dbReference type="GO" id="GO:0016020">
    <property type="term" value="C:membrane"/>
    <property type="evidence" value="ECO:0007669"/>
    <property type="project" value="TreeGrafter"/>
</dbReference>
<evidence type="ECO:0000256" key="1">
    <source>
        <dbReference type="ARBA" id="ARBA00022723"/>
    </source>
</evidence>
<comment type="caution">
    <text evidence="7">The sequence shown here is derived from an EMBL/GenBank/DDBJ whole genome shotgun (WGS) entry which is preliminary data.</text>
</comment>
<name>A0AAV5BU02_ELECO</name>
<keyword evidence="5" id="KW-0812">Transmembrane</keyword>
<dbReference type="PANTHER" id="PTHR23012:SF164">
    <property type="entry name" value="OS05G0552400 PROTEIN"/>
    <property type="match status" value="1"/>
</dbReference>
<dbReference type="Proteomes" id="UP001054889">
    <property type="component" value="Unassembled WGS sequence"/>
</dbReference>
<accession>A0AAV5BU02</accession>
<keyword evidence="5" id="KW-0472">Membrane</keyword>
<evidence type="ECO:0000256" key="3">
    <source>
        <dbReference type="ARBA" id="ARBA00022833"/>
    </source>
</evidence>
<proteinExistence type="predicted"/>
<sequence>MSDHFHVMAGRLLTESTLQSAIDEASVVHSSTMIACDEAVPDPRPRSGVLAECRICQDEEDEAYMETPCSCRGSLKLLMLRTAGIVIPVYIILVAVTELLHRRRQRQAVREQVSEPAGVETTTPPLPPPSQQHVIIIH</sequence>
<dbReference type="PANTHER" id="PTHR23012">
    <property type="entry name" value="RING/FYVE/PHD ZINC FINGER DOMAIN-CONTAINING"/>
    <property type="match status" value="1"/>
</dbReference>
<dbReference type="GO" id="GO:0008270">
    <property type="term" value="F:zinc ion binding"/>
    <property type="evidence" value="ECO:0007669"/>
    <property type="project" value="UniProtKB-KW"/>
</dbReference>
<dbReference type="Gene3D" id="3.30.40.10">
    <property type="entry name" value="Zinc/RING finger domain, C3HC4 (zinc finger)"/>
    <property type="match status" value="1"/>
</dbReference>
<gene>
    <name evidence="7" type="primary">ga05885</name>
    <name evidence="7" type="ORF">PR202_ga05885</name>
</gene>
<keyword evidence="2" id="KW-0863">Zinc-finger</keyword>
<feature type="transmembrane region" description="Helical" evidence="5">
    <location>
        <begin position="78"/>
        <end position="100"/>
    </location>
</feature>
<evidence type="ECO:0000313" key="8">
    <source>
        <dbReference type="Proteomes" id="UP001054889"/>
    </source>
</evidence>
<dbReference type="GO" id="GO:0016567">
    <property type="term" value="P:protein ubiquitination"/>
    <property type="evidence" value="ECO:0007669"/>
    <property type="project" value="TreeGrafter"/>
</dbReference>
<reference evidence="7" key="2">
    <citation type="submission" date="2021-12" db="EMBL/GenBank/DDBJ databases">
        <title>Resequencing data analysis of finger millet.</title>
        <authorList>
            <person name="Hatakeyama M."/>
            <person name="Aluri S."/>
            <person name="Balachadran M.T."/>
            <person name="Sivarajan S.R."/>
            <person name="Poveda L."/>
            <person name="Shimizu-Inatsugi R."/>
            <person name="Schlapbach R."/>
            <person name="Sreeman S.M."/>
            <person name="Shimizu K.K."/>
        </authorList>
    </citation>
    <scope>NUCLEOTIDE SEQUENCE</scope>
</reference>
<feature type="region of interest" description="Disordered" evidence="4">
    <location>
        <begin position="110"/>
        <end position="132"/>
    </location>
</feature>
<dbReference type="EMBL" id="BQKI01000002">
    <property type="protein sequence ID" value="GJM89676.1"/>
    <property type="molecule type" value="Genomic_DNA"/>
</dbReference>
<protein>
    <recommendedName>
        <fullName evidence="6">RING-CH-type domain-containing protein</fullName>
    </recommendedName>
</protein>
<evidence type="ECO:0000256" key="5">
    <source>
        <dbReference type="SAM" id="Phobius"/>
    </source>
</evidence>
<organism evidence="7 8">
    <name type="scientific">Eleusine coracana subsp. coracana</name>
    <dbReference type="NCBI Taxonomy" id="191504"/>
    <lineage>
        <taxon>Eukaryota</taxon>
        <taxon>Viridiplantae</taxon>
        <taxon>Streptophyta</taxon>
        <taxon>Embryophyta</taxon>
        <taxon>Tracheophyta</taxon>
        <taxon>Spermatophyta</taxon>
        <taxon>Magnoliopsida</taxon>
        <taxon>Liliopsida</taxon>
        <taxon>Poales</taxon>
        <taxon>Poaceae</taxon>
        <taxon>PACMAD clade</taxon>
        <taxon>Chloridoideae</taxon>
        <taxon>Cynodonteae</taxon>
        <taxon>Eleusininae</taxon>
        <taxon>Eleusine</taxon>
    </lineage>
</organism>
<keyword evidence="5" id="KW-1133">Transmembrane helix</keyword>
<keyword evidence="1" id="KW-0479">Metal-binding</keyword>
<reference evidence="7" key="1">
    <citation type="journal article" date="2018" name="DNA Res.">
        <title>Multiple hybrid de novo genome assembly of finger millet, an orphan allotetraploid crop.</title>
        <authorList>
            <person name="Hatakeyama M."/>
            <person name="Aluri S."/>
            <person name="Balachadran M.T."/>
            <person name="Sivarajan S.R."/>
            <person name="Patrignani A."/>
            <person name="Gruter S."/>
            <person name="Poveda L."/>
            <person name="Shimizu-Inatsugi R."/>
            <person name="Baeten J."/>
            <person name="Francoijs K.J."/>
            <person name="Nataraja K.N."/>
            <person name="Reddy Y.A.N."/>
            <person name="Phadnis S."/>
            <person name="Ravikumar R.L."/>
            <person name="Schlapbach R."/>
            <person name="Sreeman S.M."/>
            <person name="Shimizu K.K."/>
        </authorList>
    </citation>
    <scope>NUCLEOTIDE SEQUENCE</scope>
</reference>
<dbReference type="AlphaFoldDB" id="A0AAV5BU02"/>
<dbReference type="InterPro" id="IPR033275">
    <property type="entry name" value="MARCH-like"/>
</dbReference>
<keyword evidence="3" id="KW-0862">Zinc</keyword>
<feature type="domain" description="RING-CH-type" evidence="6">
    <location>
        <begin position="53"/>
        <end position="77"/>
    </location>
</feature>
<evidence type="ECO:0000256" key="2">
    <source>
        <dbReference type="ARBA" id="ARBA00022771"/>
    </source>
</evidence>
<dbReference type="InterPro" id="IPR013083">
    <property type="entry name" value="Znf_RING/FYVE/PHD"/>
</dbReference>
<evidence type="ECO:0000256" key="4">
    <source>
        <dbReference type="SAM" id="MobiDB-lite"/>
    </source>
</evidence>